<proteinExistence type="predicted"/>
<evidence type="ECO:0000313" key="5">
    <source>
        <dbReference type="Proteomes" id="UP001487740"/>
    </source>
</evidence>
<keyword evidence="3" id="KW-0812">Transmembrane</keyword>
<keyword evidence="1" id="KW-0175">Coiled coil</keyword>
<keyword evidence="3" id="KW-1133">Transmembrane helix</keyword>
<comment type="caution">
    <text evidence="4">The sequence shown here is derived from an EMBL/GenBank/DDBJ whole genome shotgun (WGS) entry which is preliminary data.</text>
</comment>
<dbReference type="InterPro" id="IPR036691">
    <property type="entry name" value="Endo/exonu/phosph_ase_sf"/>
</dbReference>
<dbReference type="Gene3D" id="3.60.10.10">
    <property type="entry name" value="Endonuclease/exonuclease/phosphatase"/>
    <property type="match status" value="1"/>
</dbReference>
<feature type="coiled-coil region" evidence="1">
    <location>
        <begin position="153"/>
        <end position="180"/>
    </location>
</feature>
<dbReference type="SUPFAM" id="SSF56219">
    <property type="entry name" value="DNase I-like"/>
    <property type="match status" value="1"/>
</dbReference>
<keyword evidence="3" id="KW-0472">Membrane</keyword>
<dbReference type="AlphaFoldDB" id="A0AAW0S935"/>
<evidence type="ECO:0000313" key="4">
    <source>
        <dbReference type="EMBL" id="KAK8371839.1"/>
    </source>
</evidence>
<dbReference type="EMBL" id="JARAKH010006404">
    <property type="protein sequence ID" value="KAK8371839.1"/>
    <property type="molecule type" value="Genomic_DNA"/>
</dbReference>
<accession>A0AAW0S935</accession>
<reference evidence="4 5" key="1">
    <citation type="submission" date="2023-03" db="EMBL/GenBank/DDBJ databases">
        <title>High-quality genome of Scylla paramamosain provides insights in environmental adaptation.</title>
        <authorList>
            <person name="Zhang L."/>
        </authorList>
    </citation>
    <scope>NUCLEOTIDE SEQUENCE [LARGE SCALE GENOMIC DNA]</scope>
    <source>
        <strain evidence="4">LZ_2023a</strain>
        <tissue evidence="4">Muscle</tissue>
    </source>
</reference>
<gene>
    <name evidence="4" type="ORF">O3P69_015716</name>
</gene>
<feature type="compositionally biased region" description="Pro residues" evidence="2">
    <location>
        <begin position="131"/>
        <end position="141"/>
    </location>
</feature>
<keyword evidence="5" id="KW-1185">Reference proteome</keyword>
<evidence type="ECO:0000256" key="3">
    <source>
        <dbReference type="SAM" id="Phobius"/>
    </source>
</evidence>
<evidence type="ECO:0008006" key="6">
    <source>
        <dbReference type="Google" id="ProtNLM"/>
    </source>
</evidence>
<sequence>MASGGGVVVVVVVVSWWWCSVVSGGLGGGVLWVVVVGVIVVVKEDSDVCLQCVCDPPQAEDNTAGQRAGAAAPSPRKAAPTKVVTGATRQPRGPSGMAPASPFSEDKLPEADRDGMPPVNGRWSPAGRGDAPPPLPVPTASPEPDQGYVMSALQTLMEQMSRLTQDVDDLKTRVQHHHNERCDGSSPGVAIYIRHGIPVTFREMRVTEDFPDYVLEEQTVIMGDLNARHKELGSHPTTNANGVRWKAFLDTTDTVVLSGEHAPTHVQGGRLDYVALINMPTYTAETLLVRSLLSDHFALETTFPVQSALAVPRKRLTVPPSRMAGLVVHVMAWYSAVKGFFADAETLYDGLLHTIQGFIATPRALARTHTPRRWTYATYPVILNCQQTLAAYQRRWQLNPADTESRDAMVTVTRHLTDLRQQERKKYWVSFLDRVRRTRSLREVWHYFNSVRGKPRRQAPDGNTRQLPVIFPRSLPLLTGQLTRFVRH</sequence>
<dbReference type="Proteomes" id="UP001487740">
    <property type="component" value="Unassembled WGS sequence"/>
</dbReference>
<feature type="transmembrane region" description="Helical" evidence="3">
    <location>
        <begin position="7"/>
        <end position="40"/>
    </location>
</feature>
<feature type="region of interest" description="Disordered" evidence="2">
    <location>
        <begin position="59"/>
        <end position="144"/>
    </location>
</feature>
<organism evidence="4 5">
    <name type="scientific">Scylla paramamosain</name>
    <name type="common">Mud crab</name>
    <dbReference type="NCBI Taxonomy" id="85552"/>
    <lineage>
        <taxon>Eukaryota</taxon>
        <taxon>Metazoa</taxon>
        <taxon>Ecdysozoa</taxon>
        <taxon>Arthropoda</taxon>
        <taxon>Crustacea</taxon>
        <taxon>Multicrustacea</taxon>
        <taxon>Malacostraca</taxon>
        <taxon>Eumalacostraca</taxon>
        <taxon>Eucarida</taxon>
        <taxon>Decapoda</taxon>
        <taxon>Pleocyemata</taxon>
        <taxon>Brachyura</taxon>
        <taxon>Eubrachyura</taxon>
        <taxon>Portunoidea</taxon>
        <taxon>Portunidae</taxon>
        <taxon>Portuninae</taxon>
        <taxon>Scylla</taxon>
    </lineage>
</organism>
<evidence type="ECO:0000256" key="2">
    <source>
        <dbReference type="SAM" id="MobiDB-lite"/>
    </source>
</evidence>
<feature type="compositionally biased region" description="Low complexity" evidence="2">
    <location>
        <begin position="68"/>
        <end position="80"/>
    </location>
</feature>
<protein>
    <recommendedName>
        <fullName evidence="6">Endonuclease/exonuclease/phosphatase domain-containing protein</fullName>
    </recommendedName>
</protein>
<evidence type="ECO:0000256" key="1">
    <source>
        <dbReference type="SAM" id="Coils"/>
    </source>
</evidence>
<feature type="compositionally biased region" description="Basic and acidic residues" evidence="2">
    <location>
        <begin position="104"/>
        <end position="115"/>
    </location>
</feature>
<name>A0AAW0S935_SCYPA</name>